<dbReference type="OrthoDB" id="198783at2"/>
<organism evidence="3 4">
    <name type="scientific">Sphingopyxis bauzanensis</name>
    <dbReference type="NCBI Taxonomy" id="651663"/>
    <lineage>
        <taxon>Bacteria</taxon>
        <taxon>Pseudomonadati</taxon>
        <taxon>Pseudomonadota</taxon>
        <taxon>Alphaproteobacteria</taxon>
        <taxon>Sphingomonadales</taxon>
        <taxon>Sphingomonadaceae</taxon>
        <taxon>Sphingopyxis</taxon>
    </lineage>
</organism>
<dbReference type="InterPro" id="IPR002347">
    <property type="entry name" value="SDR_fam"/>
</dbReference>
<dbReference type="EMBL" id="NISK01000001">
    <property type="protein sequence ID" value="OWQ98695.1"/>
    <property type="molecule type" value="Genomic_DNA"/>
</dbReference>
<dbReference type="PANTHER" id="PTHR43669">
    <property type="entry name" value="5-KETO-D-GLUCONATE 5-REDUCTASE"/>
    <property type="match status" value="1"/>
</dbReference>
<accession>A0A246JZN2</accession>
<dbReference type="PRINTS" id="PR00081">
    <property type="entry name" value="GDHRDH"/>
</dbReference>
<dbReference type="SUPFAM" id="SSF51735">
    <property type="entry name" value="NAD(P)-binding Rossmann-fold domains"/>
    <property type="match status" value="1"/>
</dbReference>
<dbReference type="GO" id="GO:0016491">
    <property type="term" value="F:oxidoreductase activity"/>
    <property type="evidence" value="ECO:0007669"/>
    <property type="project" value="UniProtKB-KW"/>
</dbReference>
<evidence type="ECO:0000313" key="3">
    <source>
        <dbReference type="EMBL" id="OWQ98695.1"/>
    </source>
</evidence>
<keyword evidence="4" id="KW-1185">Reference proteome</keyword>
<dbReference type="InterPro" id="IPR036291">
    <property type="entry name" value="NAD(P)-bd_dom_sf"/>
</dbReference>
<protein>
    <submittedName>
        <fullName evidence="3">3-(Cis-5,6-dihydroxycyclohexa-1, 3-dien-1-yl)propanoate dehydrogenase</fullName>
    </submittedName>
</protein>
<sequence length="263" mass="26999">MTGNLAGQTALITGAASGIGEAVALRFVEEGTNVVALDRNADALADLADRLGDRCATVAGDCSDTAVCDSGVALALEKFGKLDCVVANAGVYDWYKRIDRMSAADLQAAFEELFRINVLSTLLIARSSAAALKESGGSLIVSCSNASFRAGGGGTLYTASKFALRGVVYQLAYEWAPHVRVNGVAPGGTVTGLSGLNALDSSARRLDAEGRTVEMVAKASPLGRAAAAEDQAGCYVLLASRRDGKNLNGTILVSDAGLSTRMG</sequence>
<reference evidence="3 4" key="1">
    <citation type="journal article" date="2010" name="Int. J. Syst. Evol. Microbiol.">
        <title>Sphingopyxis bauzanensis sp. nov., a psychrophilic bacterium isolated from soil.</title>
        <authorList>
            <person name="Zhang D.C."/>
            <person name="Liu H.C."/>
            <person name="Xin Y.H."/>
            <person name="Zhou Y.G."/>
            <person name="Schinner F."/>
            <person name="Margesin R."/>
        </authorList>
    </citation>
    <scope>NUCLEOTIDE SEQUENCE [LARGE SCALE GENOMIC DNA]</scope>
    <source>
        <strain evidence="3 4">DSM 22271</strain>
    </source>
</reference>
<gene>
    <name evidence="3" type="ORF">CDQ92_00280</name>
</gene>
<keyword evidence="2" id="KW-0560">Oxidoreductase</keyword>
<comment type="caution">
    <text evidence="3">The sequence shown here is derived from an EMBL/GenBank/DDBJ whole genome shotgun (WGS) entry which is preliminary data.</text>
</comment>
<evidence type="ECO:0000313" key="4">
    <source>
        <dbReference type="Proteomes" id="UP000197361"/>
    </source>
</evidence>
<dbReference type="Proteomes" id="UP000197361">
    <property type="component" value="Unassembled WGS sequence"/>
</dbReference>
<dbReference type="Gene3D" id="3.40.50.720">
    <property type="entry name" value="NAD(P)-binding Rossmann-like Domain"/>
    <property type="match status" value="1"/>
</dbReference>
<dbReference type="PANTHER" id="PTHR43669:SF3">
    <property type="entry name" value="ALCOHOL DEHYDROGENASE, PUTATIVE (AFU_ORTHOLOGUE AFUA_3G03445)-RELATED"/>
    <property type="match status" value="1"/>
</dbReference>
<dbReference type="PROSITE" id="PS00061">
    <property type="entry name" value="ADH_SHORT"/>
    <property type="match status" value="1"/>
</dbReference>
<comment type="similarity">
    <text evidence="1">Belongs to the short-chain dehydrogenases/reductases (SDR) family.</text>
</comment>
<dbReference type="InterPro" id="IPR020904">
    <property type="entry name" value="Sc_DH/Rdtase_CS"/>
</dbReference>
<dbReference type="RefSeq" id="WP_088439047.1">
    <property type="nucleotide sequence ID" value="NZ_BMMC01000020.1"/>
</dbReference>
<proteinExistence type="inferred from homology"/>
<evidence type="ECO:0000256" key="2">
    <source>
        <dbReference type="ARBA" id="ARBA00023002"/>
    </source>
</evidence>
<name>A0A246JZN2_9SPHN</name>
<dbReference type="Pfam" id="PF00106">
    <property type="entry name" value="adh_short"/>
    <property type="match status" value="1"/>
</dbReference>
<evidence type="ECO:0000256" key="1">
    <source>
        <dbReference type="ARBA" id="ARBA00006484"/>
    </source>
</evidence>
<dbReference type="AlphaFoldDB" id="A0A246JZN2"/>